<keyword evidence="3" id="KW-1185">Reference proteome</keyword>
<proteinExistence type="predicted"/>
<dbReference type="GO" id="GO:0003887">
    <property type="term" value="F:DNA-directed DNA polymerase activity"/>
    <property type="evidence" value="ECO:0007669"/>
    <property type="project" value="UniProtKB-KW"/>
</dbReference>
<dbReference type="Pfam" id="PF03603">
    <property type="entry name" value="DNA_III_psi"/>
    <property type="match status" value="1"/>
</dbReference>
<dbReference type="PIRSF" id="PIRSF029225">
    <property type="entry name" value="DNA_pol_III_psi"/>
    <property type="match status" value="1"/>
</dbReference>
<dbReference type="EMBL" id="JSUM01000006">
    <property type="protein sequence ID" value="KGQ70744.1"/>
    <property type="molecule type" value="Genomic_DNA"/>
</dbReference>
<evidence type="ECO:0000256" key="1">
    <source>
        <dbReference type="PIRNR" id="PIRNR029225"/>
    </source>
</evidence>
<dbReference type="OrthoDB" id="5682636at2"/>
<dbReference type="GO" id="GO:0008408">
    <property type="term" value="F:3'-5' exonuclease activity"/>
    <property type="evidence" value="ECO:0007669"/>
    <property type="project" value="InterPro"/>
</dbReference>
<dbReference type="RefSeq" id="WP_034614322.1">
    <property type="nucleotide sequence ID" value="NZ_JSUM01000006.1"/>
</dbReference>
<comment type="caution">
    <text evidence="2">The sequence shown here is derived from an EMBL/GenBank/DDBJ whole genome shotgun (WGS) entry which is preliminary data.</text>
</comment>
<evidence type="ECO:0000313" key="2">
    <source>
        <dbReference type="EMBL" id="KGQ70744.1"/>
    </source>
</evidence>
<keyword evidence="1" id="KW-0808">Transferase</keyword>
<sequence length="142" mass="16265">MPLRRSVLLQQMGIDQWVLRRPQTLKGAAAIAVADNIKLLLVSEHPPVVTPFLQDIYRALGISAQDCLSVNREQLTRLTIPQPLAVWVLGENPPLDTQILTALEQHNTLFTPLDRQTLSHNPQAKRQLWQQLQQFHLQEEKR</sequence>
<dbReference type="STRING" id="505317.OA57_05145"/>
<reference evidence="2 3" key="1">
    <citation type="submission" date="2014-11" db="EMBL/GenBank/DDBJ databases">
        <title>Draft genome sequence of Chelonobacter oris 1662T, associated with respiratory disease in Hermann's Tortoises.</title>
        <authorList>
            <person name="Kudirkiene E."/>
            <person name="Hansen M.J."/>
            <person name="Bojesen A.M."/>
        </authorList>
    </citation>
    <scope>NUCLEOTIDE SEQUENCE [LARGE SCALE GENOMIC DNA]</scope>
    <source>
        <strain evidence="2 3">1662</strain>
    </source>
</reference>
<keyword evidence="1" id="KW-0239">DNA-directed DNA polymerase</keyword>
<keyword evidence="1" id="KW-0235">DNA replication</keyword>
<organism evidence="2 3">
    <name type="scientific">Chelonobacter oris</name>
    <dbReference type="NCBI Taxonomy" id="505317"/>
    <lineage>
        <taxon>Bacteria</taxon>
        <taxon>Pseudomonadati</taxon>
        <taxon>Pseudomonadota</taxon>
        <taxon>Gammaproteobacteria</taxon>
        <taxon>Pasteurellales</taxon>
        <taxon>Pasteurellaceae</taxon>
        <taxon>Chelonobacter</taxon>
    </lineage>
</organism>
<dbReference type="Gene3D" id="3.40.50.10220">
    <property type="entry name" value="DNA polymerase III, psi subunit"/>
    <property type="match status" value="1"/>
</dbReference>
<dbReference type="SUPFAM" id="SSF102220">
    <property type="entry name" value="DNA polymerase III psi subunit"/>
    <property type="match status" value="1"/>
</dbReference>
<dbReference type="Proteomes" id="UP000030380">
    <property type="component" value="Unassembled WGS sequence"/>
</dbReference>
<comment type="function">
    <text evidence="1">Part of the beta sliding clamp loading complex, which hydrolyzes ATP to load the beta clamp onto primed DNA to form the DNA replication pre-initiation complex. DNA polymerase III is a complex, multichain enzyme responsible for most of the replicative synthesis in bacteria. This DNA polymerase also exhibits 3' to 5' exonuclease activity.</text>
</comment>
<dbReference type="InterPro" id="IPR004615">
    <property type="entry name" value="DNA_pol_III_psi"/>
</dbReference>
<keyword evidence="1" id="KW-0548">Nucleotidyltransferase</keyword>
<name>A0A0A3BB27_9PAST</name>
<dbReference type="InterPro" id="IPR036654">
    <property type="entry name" value="DNA_pol_III_psi_sf"/>
</dbReference>
<dbReference type="GO" id="GO:0006260">
    <property type="term" value="P:DNA replication"/>
    <property type="evidence" value="ECO:0007669"/>
    <property type="project" value="UniProtKB-KW"/>
</dbReference>
<evidence type="ECO:0000313" key="3">
    <source>
        <dbReference type="Proteomes" id="UP000030380"/>
    </source>
</evidence>
<dbReference type="AlphaFoldDB" id="A0A0A3BB27"/>
<accession>A0A0A3BB27</accession>
<protein>
    <recommendedName>
        <fullName evidence="1">DNA polymerase III subunit psi</fullName>
    </recommendedName>
</protein>
<gene>
    <name evidence="2" type="ORF">OA57_05145</name>
</gene>